<dbReference type="AlphaFoldDB" id="A0A2B7Z5S7"/>
<feature type="domain" description="Aminoglycoside phosphotransferase" evidence="1">
    <location>
        <begin position="27"/>
        <end position="220"/>
    </location>
</feature>
<dbReference type="Pfam" id="PF01636">
    <property type="entry name" value="APH"/>
    <property type="match status" value="1"/>
</dbReference>
<dbReference type="InterPro" id="IPR051678">
    <property type="entry name" value="AGP_Transferase"/>
</dbReference>
<reference evidence="2 3" key="1">
    <citation type="submission" date="2017-10" db="EMBL/GenBank/DDBJ databases">
        <title>Comparative genomics in systemic dimorphic fungi from Ajellomycetaceae.</title>
        <authorList>
            <person name="Munoz J.F."/>
            <person name="Mcewen J.G."/>
            <person name="Clay O.K."/>
            <person name="Cuomo C.A."/>
        </authorList>
    </citation>
    <scope>NUCLEOTIDE SEQUENCE [LARGE SCALE GENOMIC DNA]</scope>
    <source>
        <strain evidence="2 3">UAMH4076</strain>
    </source>
</reference>
<dbReference type="InterPro" id="IPR002575">
    <property type="entry name" value="Aminoglycoside_PTrfase"/>
</dbReference>
<dbReference type="CDD" id="cd05120">
    <property type="entry name" value="APH_ChoK_like"/>
    <property type="match status" value="1"/>
</dbReference>
<sequence length="263" mass="30041">MDSDPFTPKDGYGQVIYAFFPDMPKIIRLNEHRVLKSAITNPTETEAMEFVAANTTIPVPKVYETRWSDNRADTSQIVMEYIPGQSLDKVWGKLTHNKRMSICHQLRDYLSQLAKLKRTTTPARIESANGGPVTVGLRYPRLGGPFDSEKEFNDFLVGLNDPEYPSPFKQYARSGMKDNHDIHFAHGDFSPRNIMVDEGSGEVKAVLDWDRAGWYPEYWDQNRILSENPGLQDYFPYLKHIVPFNYAQEVLALGYLLRVTGDG</sequence>
<evidence type="ECO:0000313" key="2">
    <source>
        <dbReference type="EMBL" id="PGH28372.1"/>
    </source>
</evidence>
<dbReference type="PANTHER" id="PTHR21310">
    <property type="entry name" value="AMINOGLYCOSIDE PHOSPHOTRANSFERASE-RELATED-RELATED"/>
    <property type="match status" value="1"/>
</dbReference>
<protein>
    <recommendedName>
        <fullName evidence="1">Aminoglycoside phosphotransferase domain-containing protein</fullName>
    </recommendedName>
</protein>
<evidence type="ECO:0000313" key="3">
    <source>
        <dbReference type="Proteomes" id="UP000226031"/>
    </source>
</evidence>
<keyword evidence="3" id="KW-1185">Reference proteome</keyword>
<proteinExistence type="predicted"/>
<dbReference type="VEuPathDB" id="FungiDB:EMCG_01594"/>
<name>A0A2B7Z5S7_9EURO</name>
<evidence type="ECO:0000259" key="1">
    <source>
        <dbReference type="Pfam" id="PF01636"/>
    </source>
</evidence>
<dbReference type="SUPFAM" id="SSF56112">
    <property type="entry name" value="Protein kinase-like (PK-like)"/>
    <property type="match status" value="1"/>
</dbReference>
<dbReference type="PANTHER" id="PTHR21310:SF58">
    <property type="entry name" value="AMINOGLYCOSIDE PHOSPHOTRANSFERASE DOMAIN-CONTAINING PROTEIN"/>
    <property type="match status" value="1"/>
</dbReference>
<dbReference type="InterPro" id="IPR011009">
    <property type="entry name" value="Kinase-like_dom_sf"/>
</dbReference>
<comment type="caution">
    <text evidence="2">The sequence shown here is derived from an EMBL/GenBank/DDBJ whole genome shotgun (WGS) entry which is preliminary data.</text>
</comment>
<organism evidence="2 3">
    <name type="scientific">[Emmonsia] crescens</name>
    <dbReference type="NCBI Taxonomy" id="73230"/>
    <lineage>
        <taxon>Eukaryota</taxon>
        <taxon>Fungi</taxon>
        <taxon>Dikarya</taxon>
        <taxon>Ascomycota</taxon>
        <taxon>Pezizomycotina</taxon>
        <taxon>Eurotiomycetes</taxon>
        <taxon>Eurotiomycetidae</taxon>
        <taxon>Onygenales</taxon>
        <taxon>Ajellomycetaceae</taxon>
        <taxon>Emergomyces</taxon>
    </lineage>
</organism>
<dbReference type="Gene3D" id="3.90.1200.10">
    <property type="match status" value="1"/>
</dbReference>
<dbReference type="Proteomes" id="UP000226031">
    <property type="component" value="Unassembled WGS sequence"/>
</dbReference>
<accession>A0A2B7Z5S7</accession>
<gene>
    <name evidence="2" type="ORF">GX50_08892</name>
</gene>
<dbReference type="STRING" id="73230.A0A2B7Z5S7"/>
<dbReference type="EMBL" id="PDND01000559">
    <property type="protein sequence ID" value="PGH28372.1"/>
    <property type="molecule type" value="Genomic_DNA"/>
</dbReference>